<protein>
    <submittedName>
        <fullName evidence="1">Uncharacterized protein</fullName>
    </submittedName>
</protein>
<reference evidence="1" key="1">
    <citation type="submission" date="2014-11" db="EMBL/GenBank/DDBJ databases">
        <authorList>
            <person name="Amaro Gonzalez C."/>
        </authorList>
    </citation>
    <scope>NUCLEOTIDE SEQUENCE</scope>
</reference>
<sequence>MPIAGRCIVKVLLLL</sequence>
<accession>A0A0E9TIA2</accession>
<dbReference type="EMBL" id="GBXM01056134">
    <property type="protein sequence ID" value="JAH52443.1"/>
    <property type="molecule type" value="Transcribed_RNA"/>
</dbReference>
<reference evidence="1" key="2">
    <citation type="journal article" date="2015" name="Fish Shellfish Immunol.">
        <title>Early steps in the European eel (Anguilla anguilla)-Vibrio vulnificus interaction in the gills: Role of the RtxA13 toxin.</title>
        <authorList>
            <person name="Callol A."/>
            <person name="Pajuelo D."/>
            <person name="Ebbesson L."/>
            <person name="Teles M."/>
            <person name="MacKenzie S."/>
            <person name="Amaro C."/>
        </authorList>
    </citation>
    <scope>NUCLEOTIDE SEQUENCE</scope>
</reference>
<name>A0A0E9TIA2_ANGAN</name>
<evidence type="ECO:0000313" key="1">
    <source>
        <dbReference type="EMBL" id="JAH52443.1"/>
    </source>
</evidence>
<organism evidence="1">
    <name type="scientific">Anguilla anguilla</name>
    <name type="common">European freshwater eel</name>
    <name type="synonym">Muraena anguilla</name>
    <dbReference type="NCBI Taxonomy" id="7936"/>
    <lineage>
        <taxon>Eukaryota</taxon>
        <taxon>Metazoa</taxon>
        <taxon>Chordata</taxon>
        <taxon>Craniata</taxon>
        <taxon>Vertebrata</taxon>
        <taxon>Euteleostomi</taxon>
        <taxon>Actinopterygii</taxon>
        <taxon>Neopterygii</taxon>
        <taxon>Teleostei</taxon>
        <taxon>Anguilliformes</taxon>
        <taxon>Anguillidae</taxon>
        <taxon>Anguilla</taxon>
    </lineage>
</organism>
<proteinExistence type="predicted"/>